<dbReference type="EMBL" id="KZ503722">
    <property type="protein sequence ID" value="PKU61910.1"/>
    <property type="molecule type" value="Genomic_DNA"/>
</dbReference>
<reference evidence="2 3" key="1">
    <citation type="journal article" date="2016" name="Sci. Rep.">
        <title>The Dendrobium catenatum Lindl. genome sequence provides insights into polysaccharide synthase, floral development and adaptive evolution.</title>
        <authorList>
            <person name="Zhang G.Q."/>
            <person name="Xu Q."/>
            <person name="Bian C."/>
            <person name="Tsai W.C."/>
            <person name="Yeh C.M."/>
            <person name="Liu K.W."/>
            <person name="Yoshida K."/>
            <person name="Zhang L.S."/>
            <person name="Chang S.B."/>
            <person name="Chen F."/>
            <person name="Shi Y."/>
            <person name="Su Y.Y."/>
            <person name="Zhang Y.Q."/>
            <person name="Chen L.J."/>
            <person name="Yin Y."/>
            <person name="Lin M."/>
            <person name="Huang H."/>
            <person name="Deng H."/>
            <person name="Wang Z.W."/>
            <person name="Zhu S.L."/>
            <person name="Zhao X."/>
            <person name="Deng C."/>
            <person name="Niu S.C."/>
            <person name="Huang J."/>
            <person name="Wang M."/>
            <person name="Liu G.H."/>
            <person name="Yang H.J."/>
            <person name="Xiao X.J."/>
            <person name="Hsiao Y.Y."/>
            <person name="Wu W.L."/>
            <person name="Chen Y.Y."/>
            <person name="Mitsuda N."/>
            <person name="Ohme-Takagi M."/>
            <person name="Luo Y.B."/>
            <person name="Van de Peer Y."/>
            <person name="Liu Z.J."/>
        </authorList>
    </citation>
    <scope>NUCLEOTIDE SEQUENCE [LARGE SCALE GENOMIC DNA]</scope>
    <source>
        <tissue evidence="2">The whole plant</tissue>
    </source>
</reference>
<accession>A0A2I0VES6</accession>
<evidence type="ECO:0000256" key="1">
    <source>
        <dbReference type="SAM" id="MobiDB-lite"/>
    </source>
</evidence>
<keyword evidence="3" id="KW-1185">Reference proteome</keyword>
<proteinExistence type="predicted"/>
<organism evidence="2 3">
    <name type="scientific">Dendrobium catenatum</name>
    <dbReference type="NCBI Taxonomy" id="906689"/>
    <lineage>
        <taxon>Eukaryota</taxon>
        <taxon>Viridiplantae</taxon>
        <taxon>Streptophyta</taxon>
        <taxon>Embryophyta</taxon>
        <taxon>Tracheophyta</taxon>
        <taxon>Spermatophyta</taxon>
        <taxon>Magnoliopsida</taxon>
        <taxon>Liliopsida</taxon>
        <taxon>Asparagales</taxon>
        <taxon>Orchidaceae</taxon>
        <taxon>Epidendroideae</taxon>
        <taxon>Malaxideae</taxon>
        <taxon>Dendrobiinae</taxon>
        <taxon>Dendrobium</taxon>
    </lineage>
</organism>
<name>A0A2I0VES6_9ASPA</name>
<sequence length="108" mass="12103">MARQVDPLPIISPPRRQKISISSPEMAFSMAKRLVFLSMAISLLLLCFFSIPSYSAPLCFERFACSNGGRRLPYYPPPPVENRQNRQDDPRAPPIRDQSAPPSPSTIT</sequence>
<feature type="region of interest" description="Disordered" evidence="1">
    <location>
        <begin position="74"/>
        <end position="108"/>
    </location>
</feature>
<dbReference type="Proteomes" id="UP000233837">
    <property type="component" value="Unassembled WGS sequence"/>
</dbReference>
<reference evidence="2 3" key="2">
    <citation type="journal article" date="2017" name="Nature">
        <title>The Apostasia genome and the evolution of orchids.</title>
        <authorList>
            <person name="Zhang G.Q."/>
            <person name="Liu K.W."/>
            <person name="Li Z."/>
            <person name="Lohaus R."/>
            <person name="Hsiao Y.Y."/>
            <person name="Niu S.C."/>
            <person name="Wang J.Y."/>
            <person name="Lin Y.C."/>
            <person name="Xu Q."/>
            <person name="Chen L.J."/>
            <person name="Yoshida K."/>
            <person name="Fujiwara S."/>
            <person name="Wang Z.W."/>
            <person name="Zhang Y.Q."/>
            <person name="Mitsuda N."/>
            <person name="Wang M."/>
            <person name="Liu G.H."/>
            <person name="Pecoraro L."/>
            <person name="Huang H.X."/>
            <person name="Xiao X.J."/>
            <person name="Lin M."/>
            <person name="Wu X.Y."/>
            <person name="Wu W.L."/>
            <person name="Chen Y.Y."/>
            <person name="Chang S.B."/>
            <person name="Sakamoto S."/>
            <person name="Ohme-Takagi M."/>
            <person name="Yagi M."/>
            <person name="Zeng S.J."/>
            <person name="Shen C.Y."/>
            <person name="Yeh C.M."/>
            <person name="Luo Y.B."/>
            <person name="Tsai W.C."/>
            <person name="Van de Peer Y."/>
            <person name="Liu Z.J."/>
        </authorList>
    </citation>
    <scope>NUCLEOTIDE SEQUENCE [LARGE SCALE GENOMIC DNA]</scope>
    <source>
        <tissue evidence="2">The whole plant</tissue>
    </source>
</reference>
<gene>
    <name evidence="2" type="ORF">MA16_Dca017243</name>
</gene>
<dbReference type="AlphaFoldDB" id="A0A2I0VES6"/>
<protein>
    <submittedName>
        <fullName evidence="2">Uncharacterized protein</fullName>
    </submittedName>
</protein>
<evidence type="ECO:0000313" key="3">
    <source>
        <dbReference type="Proteomes" id="UP000233837"/>
    </source>
</evidence>
<dbReference type="OrthoDB" id="10344585at2759"/>
<evidence type="ECO:0000313" key="2">
    <source>
        <dbReference type="EMBL" id="PKU61910.1"/>
    </source>
</evidence>